<dbReference type="Pfam" id="PF00672">
    <property type="entry name" value="HAMP"/>
    <property type="match status" value="1"/>
</dbReference>
<dbReference type="PANTHER" id="PTHR32089">
    <property type="entry name" value="METHYL-ACCEPTING CHEMOTAXIS PROTEIN MCPB"/>
    <property type="match status" value="1"/>
</dbReference>
<dbReference type="InterPro" id="IPR003660">
    <property type="entry name" value="HAMP_dom"/>
</dbReference>
<dbReference type="Gene3D" id="1.10.287.950">
    <property type="entry name" value="Methyl-accepting chemotaxis protein"/>
    <property type="match status" value="1"/>
</dbReference>
<dbReference type="InterPro" id="IPR004089">
    <property type="entry name" value="MCPsignal_dom"/>
</dbReference>
<dbReference type="Gene3D" id="1.10.8.500">
    <property type="entry name" value="HAMP domain in histidine kinase"/>
    <property type="match status" value="1"/>
</dbReference>
<dbReference type="RefSeq" id="WP_114956759.1">
    <property type="nucleotide sequence ID" value="NZ_JBHSJF010000006.1"/>
</dbReference>
<dbReference type="PANTHER" id="PTHR32089:SF112">
    <property type="entry name" value="LYSOZYME-LIKE PROTEIN-RELATED"/>
    <property type="match status" value="1"/>
</dbReference>
<sequence length="698" mass="74260">MSHKLTLAVVLRVLFGAMALIAVGTLAVPIYNDMGQLKESAQVVSVAEAGREVFTALQNQRVQRGPTRTALEAENPASDGFFSLIKDAQNKANPATAHVLVLCTQIDCTNGEPEVFNGLAASIEKLEKIRTESEEALKKPLSERRQGISKDFNAAATDVINRMEAMSAALGETIRMADPETAELMAIKQAAWIARDGVGLSRTALSESRNAKTITPAADRKMAQLLGQTQSNWGVVKELTSRPGVSPKLVELVKAAQTDAFDTWEKTRKAAYDDLAENKEQSVSNDDLTRIGNGALDALTAIPNTAMQLAQEQAESKYAAAQSRLMFQSGLLAAVVLLATASFFIVQRRVTRPITQMTDAMAALAAGDMNVEIKGASRSDEIGDMARAVEVFKRDAIERQRLEEEAERMKVQTEADKRRTLSELAQGFNAKVGDLISALVGASERLETTANDMTGTADRTSQQTGVLAESARATGSNVQAVAAATEELSSSANEIGTQVSQTADAARRAVEDVRHTDKTVQALSTSAERIETVVALINDIAARTNLLALNATIEAARAGEAGRGFAVVASEVKDLANQTIKATDEIASQIKELQQATVGAVSAIQSIGSTIERVHEISSAIAAAAEEQHSATTEIASRVAQAAQGTEYVTQSIDEVREAATITGSSASEVLSSARDLAKASTELRREMQTFISGIEAA</sequence>
<evidence type="ECO:0000256" key="3">
    <source>
        <dbReference type="PROSITE-ProRule" id="PRU00284"/>
    </source>
</evidence>
<keyword evidence="9" id="KW-1185">Reference proteome</keyword>
<feature type="domain" description="HAMP" evidence="7">
    <location>
        <begin position="348"/>
        <end position="401"/>
    </location>
</feature>
<proteinExistence type="inferred from homology"/>
<dbReference type="Pfam" id="PF00015">
    <property type="entry name" value="MCPsignal"/>
    <property type="match status" value="1"/>
</dbReference>
<keyword evidence="4" id="KW-0175">Coiled coil</keyword>
<evidence type="ECO:0000259" key="6">
    <source>
        <dbReference type="PROSITE" id="PS50111"/>
    </source>
</evidence>
<comment type="caution">
    <text evidence="8">The sequence shown here is derived from an EMBL/GenBank/DDBJ whole genome shotgun (WGS) entry which is preliminary data.</text>
</comment>
<organism evidence="8 9">
    <name type="scientific">Flaviflagellibacter deserti</name>
    <dbReference type="NCBI Taxonomy" id="2267266"/>
    <lineage>
        <taxon>Bacteria</taxon>
        <taxon>Pseudomonadati</taxon>
        <taxon>Pseudomonadota</taxon>
        <taxon>Alphaproteobacteria</taxon>
        <taxon>Hyphomicrobiales</taxon>
        <taxon>Flaviflagellibacter</taxon>
    </lineage>
</organism>
<keyword evidence="1 3" id="KW-0807">Transducer</keyword>
<name>A0ABV9Z3A2_9HYPH</name>
<accession>A0ABV9Z3A2</accession>
<evidence type="ECO:0000256" key="1">
    <source>
        <dbReference type="ARBA" id="ARBA00023224"/>
    </source>
</evidence>
<evidence type="ECO:0000313" key="8">
    <source>
        <dbReference type="EMBL" id="MFC5069022.1"/>
    </source>
</evidence>
<evidence type="ECO:0000256" key="4">
    <source>
        <dbReference type="SAM" id="Coils"/>
    </source>
</evidence>
<keyword evidence="5" id="KW-0812">Transmembrane</keyword>
<evidence type="ECO:0000313" key="9">
    <source>
        <dbReference type="Proteomes" id="UP001595796"/>
    </source>
</evidence>
<gene>
    <name evidence="8" type="ORF">ACFPFW_13475</name>
</gene>
<protein>
    <submittedName>
        <fullName evidence="8">Methyl-accepting chemotaxis protein</fullName>
    </submittedName>
</protein>
<evidence type="ECO:0000259" key="7">
    <source>
        <dbReference type="PROSITE" id="PS50885"/>
    </source>
</evidence>
<feature type="domain" description="Methyl-accepting transducer" evidence="6">
    <location>
        <begin position="442"/>
        <end position="678"/>
    </location>
</feature>
<dbReference type="SUPFAM" id="SSF58104">
    <property type="entry name" value="Methyl-accepting chemotaxis protein (MCP) signaling domain"/>
    <property type="match status" value="1"/>
</dbReference>
<dbReference type="SMART" id="SM00283">
    <property type="entry name" value="MA"/>
    <property type="match status" value="1"/>
</dbReference>
<dbReference type="CDD" id="cd06225">
    <property type="entry name" value="HAMP"/>
    <property type="match status" value="1"/>
</dbReference>
<dbReference type="Proteomes" id="UP001595796">
    <property type="component" value="Unassembled WGS sequence"/>
</dbReference>
<comment type="similarity">
    <text evidence="2">Belongs to the methyl-accepting chemotaxis (MCP) protein family.</text>
</comment>
<reference evidence="9" key="1">
    <citation type="journal article" date="2019" name="Int. J. Syst. Evol. Microbiol.">
        <title>The Global Catalogue of Microorganisms (GCM) 10K type strain sequencing project: providing services to taxonomists for standard genome sequencing and annotation.</title>
        <authorList>
            <consortium name="The Broad Institute Genomics Platform"/>
            <consortium name="The Broad Institute Genome Sequencing Center for Infectious Disease"/>
            <person name="Wu L."/>
            <person name="Ma J."/>
        </authorList>
    </citation>
    <scope>NUCLEOTIDE SEQUENCE [LARGE SCALE GENOMIC DNA]</scope>
    <source>
        <strain evidence="9">CGMCC 1.16444</strain>
    </source>
</reference>
<dbReference type="PROSITE" id="PS50111">
    <property type="entry name" value="CHEMOTAXIS_TRANSDUC_2"/>
    <property type="match status" value="1"/>
</dbReference>
<feature type="coiled-coil region" evidence="4">
    <location>
        <begin position="392"/>
        <end position="419"/>
    </location>
</feature>
<dbReference type="SMART" id="SM00304">
    <property type="entry name" value="HAMP"/>
    <property type="match status" value="1"/>
</dbReference>
<keyword evidence="5" id="KW-0472">Membrane</keyword>
<dbReference type="PROSITE" id="PS50885">
    <property type="entry name" value="HAMP"/>
    <property type="match status" value="1"/>
</dbReference>
<feature type="transmembrane region" description="Helical" evidence="5">
    <location>
        <begin position="325"/>
        <end position="346"/>
    </location>
</feature>
<keyword evidence="5" id="KW-1133">Transmembrane helix</keyword>
<evidence type="ECO:0000256" key="5">
    <source>
        <dbReference type="SAM" id="Phobius"/>
    </source>
</evidence>
<dbReference type="EMBL" id="JBHSJF010000006">
    <property type="protein sequence ID" value="MFC5069022.1"/>
    <property type="molecule type" value="Genomic_DNA"/>
</dbReference>
<evidence type="ECO:0000256" key="2">
    <source>
        <dbReference type="ARBA" id="ARBA00029447"/>
    </source>
</evidence>